<comment type="similarity">
    <text evidence="2">Belongs to the mitochondrion-specific ribosomal protein mL67 family.</text>
</comment>
<organism evidence="10 11">
    <name type="scientific">Endocarpon pusillum (strain Z07020 / HMAS-L-300199)</name>
    <name type="common">Lichen-forming fungus</name>
    <dbReference type="NCBI Taxonomy" id="1263415"/>
    <lineage>
        <taxon>Eukaryota</taxon>
        <taxon>Fungi</taxon>
        <taxon>Dikarya</taxon>
        <taxon>Ascomycota</taxon>
        <taxon>Pezizomycotina</taxon>
        <taxon>Eurotiomycetes</taxon>
        <taxon>Chaetothyriomycetidae</taxon>
        <taxon>Verrucariales</taxon>
        <taxon>Verrucariaceae</taxon>
        <taxon>Endocarpon</taxon>
    </lineage>
</organism>
<dbReference type="AlphaFoldDB" id="U1G352"/>
<accession>U1G352</accession>
<feature type="region of interest" description="Disordered" evidence="9">
    <location>
        <begin position="30"/>
        <end position="91"/>
    </location>
</feature>
<reference evidence="11" key="1">
    <citation type="journal article" date="2014" name="BMC Genomics">
        <title>Genome characteristics reveal the impact of lichenization on lichen-forming fungus Endocarpon pusillum Hedwig (Verrucariales, Ascomycota).</title>
        <authorList>
            <person name="Wang Y.-Y."/>
            <person name="Liu B."/>
            <person name="Zhang X.-Y."/>
            <person name="Zhou Q.-M."/>
            <person name="Zhang T."/>
            <person name="Li H."/>
            <person name="Yu Y.-F."/>
            <person name="Zhang X.-L."/>
            <person name="Hao X.-Y."/>
            <person name="Wang M."/>
            <person name="Wang L."/>
            <person name="Wei J.-C."/>
        </authorList>
    </citation>
    <scope>NUCLEOTIDE SEQUENCE [LARGE SCALE GENOMIC DNA]</scope>
    <source>
        <strain evidence="11">Z07020 / HMAS-L-300199</strain>
    </source>
</reference>
<protein>
    <recommendedName>
        <fullName evidence="8">Large ribosomal subunit protein mL67</fullName>
    </recommendedName>
</protein>
<evidence type="ECO:0000256" key="4">
    <source>
        <dbReference type="ARBA" id="ARBA00023015"/>
    </source>
</evidence>
<dbReference type="HOGENOM" id="CLU_478198_0_0_1"/>
<dbReference type="PANTHER" id="PTHR28184:SF1">
    <property type="entry name" value="LARGE RIBOSOMAL SUBUNIT PROTEIN ML67"/>
    <property type="match status" value="1"/>
</dbReference>
<evidence type="ECO:0000313" key="11">
    <source>
        <dbReference type="Proteomes" id="UP000019373"/>
    </source>
</evidence>
<feature type="region of interest" description="Disordered" evidence="9">
    <location>
        <begin position="198"/>
        <end position="225"/>
    </location>
</feature>
<dbReference type="Proteomes" id="UP000019373">
    <property type="component" value="Unassembled WGS sequence"/>
</dbReference>
<keyword evidence="4" id="KW-0805">Transcription regulation</keyword>
<feature type="region of interest" description="Disordered" evidence="9">
    <location>
        <begin position="347"/>
        <end position="410"/>
    </location>
</feature>
<feature type="compositionally biased region" description="Basic and acidic residues" evidence="9">
    <location>
        <begin position="502"/>
        <end position="516"/>
    </location>
</feature>
<dbReference type="GO" id="GO:0005739">
    <property type="term" value="C:mitochondrion"/>
    <property type="evidence" value="ECO:0007669"/>
    <property type="project" value="UniProtKB-SubCell"/>
</dbReference>
<dbReference type="GO" id="GO:0003735">
    <property type="term" value="F:structural constituent of ribosome"/>
    <property type="evidence" value="ECO:0007669"/>
    <property type="project" value="TreeGrafter"/>
</dbReference>
<feature type="compositionally biased region" description="Pro residues" evidence="9">
    <location>
        <begin position="399"/>
        <end position="408"/>
    </location>
</feature>
<dbReference type="RefSeq" id="XP_007802629.1">
    <property type="nucleotide sequence ID" value="XM_007804438.1"/>
</dbReference>
<name>U1G352_ENDPU</name>
<dbReference type="GeneID" id="19240527"/>
<evidence type="ECO:0000313" key="10">
    <source>
        <dbReference type="EMBL" id="ERF71707.1"/>
    </source>
</evidence>
<evidence type="ECO:0000256" key="6">
    <source>
        <dbReference type="ARBA" id="ARBA00023163"/>
    </source>
</evidence>
<gene>
    <name evidence="10" type="ORF">EPUS_05579</name>
</gene>
<dbReference type="GO" id="GO:0000150">
    <property type="term" value="F:DNA strand exchange activity"/>
    <property type="evidence" value="ECO:0007669"/>
    <property type="project" value="InterPro"/>
</dbReference>
<evidence type="ECO:0000256" key="5">
    <source>
        <dbReference type="ARBA" id="ARBA00023128"/>
    </source>
</evidence>
<comment type="subcellular location">
    <subcellularLocation>
        <location evidence="1">Mitochondrion</location>
    </subcellularLocation>
</comment>
<keyword evidence="5" id="KW-0496">Mitochondrion</keyword>
<dbReference type="EMBL" id="KE721194">
    <property type="protein sequence ID" value="ERF71707.1"/>
    <property type="molecule type" value="Genomic_DNA"/>
</dbReference>
<keyword evidence="11" id="KW-1185">Reference proteome</keyword>
<proteinExistence type="inferred from homology"/>
<feature type="compositionally biased region" description="Basic and acidic residues" evidence="9">
    <location>
        <begin position="198"/>
        <end position="222"/>
    </location>
</feature>
<dbReference type="Pfam" id="PF12829">
    <property type="entry name" value="Mhr1"/>
    <property type="match status" value="1"/>
</dbReference>
<evidence type="ECO:0000256" key="1">
    <source>
        <dbReference type="ARBA" id="ARBA00004173"/>
    </source>
</evidence>
<evidence type="ECO:0000256" key="3">
    <source>
        <dbReference type="ARBA" id="ARBA00022980"/>
    </source>
</evidence>
<dbReference type="GO" id="GO:1990904">
    <property type="term" value="C:ribonucleoprotein complex"/>
    <property type="evidence" value="ECO:0007669"/>
    <property type="project" value="UniProtKB-KW"/>
</dbReference>
<keyword evidence="7" id="KW-0687">Ribonucleoprotein</keyword>
<feature type="compositionally biased region" description="Acidic residues" evidence="9">
    <location>
        <begin position="484"/>
        <end position="501"/>
    </location>
</feature>
<dbReference type="PANTHER" id="PTHR28184">
    <property type="entry name" value="MITOCHONDRIAL HOMOLOGOUS RECOMBINATION PROTEIN 1"/>
    <property type="match status" value="1"/>
</dbReference>
<keyword evidence="6" id="KW-0804">Transcription</keyword>
<evidence type="ECO:0000256" key="9">
    <source>
        <dbReference type="SAM" id="MobiDB-lite"/>
    </source>
</evidence>
<dbReference type="GO" id="GO:0003697">
    <property type="term" value="F:single-stranded DNA binding"/>
    <property type="evidence" value="ECO:0007669"/>
    <property type="project" value="InterPro"/>
</dbReference>
<sequence>MDILSQGLRPRPQFILCRLHQAPQIRLYTKETLERKRPRRRQQLRKSSLAPRARTINRSEPKPPPPPKPEAFGKPRDASSNAAKAERFKESRRIEKALRHEHHGENVYAYAHIGTGQVVYSLTRVMDNNNILRQLVFHGKKTVPASLRRDLWTPYFSLHFPSSYSGLLAYHQLRELSLQRQLQPPDYLIKTTIQTASKEQRAKMTREEEEKWDEEHEGKPYPDGHAQMAHRRERARKLMNQKATSVADVAFVVDLMQREGHLRSAASVEELMKQRRAERLKEASKRRTKKLRAEWRKEEKREQWYIDMTRKVQEGTKWGLDMYSARRISLEHGGLIVDPRIGRARVTLPGREGDAKEIESGNAEEREGAQESDTRAVTTSPTTEPSSSSLSSSSSSSSSPPPPPPPPAVRILWSDLRDATFAASWPGIVFHGELERLAVSRRPGRRSGDAPPVFVERSVHVMGGMKMGGDEEWMRGSQSRTLWADEDEDGREDTEGDGVEGDESRKSRKERERESVSVEPPPPRRKGVIGWVKGRLGMAA</sequence>
<feature type="region of interest" description="Disordered" evidence="9">
    <location>
        <begin position="466"/>
        <end position="540"/>
    </location>
</feature>
<evidence type="ECO:0000256" key="7">
    <source>
        <dbReference type="ARBA" id="ARBA00023274"/>
    </source>
</evidence>
<dbReference type="InterPro" id="IPR024629">
    <property type="entry name" value="Ribosomal_mL67"/>
</dbReference>
<keyword evidence="3" id="KW-0689">Ribosomal protein</keyword>
<dbReference type="eggNOG" id="ENOG502S5F1">
    <property type="taxonomic scope" value="Eukaryota"/>
</dbReference>
<dbReference type="OrthoDB" id="5333655at2759"/>
<feature type="compositionally biased region" description="Basic and acidic residues" evidence="9">
    <location>
        <begin position="351"/>
        <end position="374"/>
    </location>
</feature>
<dbReference type="GO" id="GO:0005840">
    <property type="term" value="C:ribosome"/>
    <property type="evidence" value="ECO:0007669"/>
    <property type="project" value="UniProtKB-KW"/>
</dbReference>
<evidence type="ECO:0000256" key="2">
    <source>
        <dbReference type="ARBA" id="ARBA00010741"/>
    </source>
</evidence>
<evidence type="ECO:0000256" key="8">
    <source>
        <dbReference type="ARBA" id="ARBA00035185"/>
    </source>
</evidence>
<feature type="compositionally biased region" description="Low complexity" evidence="9">
    <location>
        <begin position="378"/>
        <end position="398"/>
    </location>
</feature>